<dbReference type="GO" id="GO:0140098">
    <property type="term" value="F:catalytic activity, acting on RNA"/>
    <property type="evidence" value="ECO:0007669"/>
    <property type="project" value="UniProtKB-ARBA"/>
</dbReference>
<dbReference type="GO" id="GO:0003723">
    <property type="term" value="F:RNA binding"/>
    <property type="evidence" value="ECO:0007669"/>
    <property type="project" value="InterPro"/>
</dbReference>
<dbReference type="GO" id="GO:0009982">
    <property type="term" value="F:pseudouridine synthase activity"/>
    <property type="evidence" value="ECO:0007669"/>
    <property type="project" value="InterPro"/>
</dbReference>
<dbReference type="AlphaFoldDB" id="A0A516SM45"/>
<dbReference type="InterPro" id="IPR050188">
    <property type="entry name" value="RluA_PseudoU_synthase"/>
</dbReference>
<dbReference type="Proteomes" id="UP000317550">
    <property type="component" value="Chromosome"/>
</dbReference>
<proteinExistence type="predicted"/>
<dbReference type="PANTHER" id="PTHR21600">
    <property type="entry name" value="MITOCHONDRIAL RNA PSEUDOURIDINE SYNTHASE"/>
    <property type="match status" value="1"/>
</dbReference>
<accession>A0A516SM45</accession>
<dbReference type="InterPro" id="IPR006145">
    <property type="entry name" value="PsdUridine_synth_RsuA/RluA"/>
</dbReference>
<dbReference type="InterPro" id="IPR020103">
    <property type="entry name" value="PsdUridine_synth_cat_dom_sf"/>
</dbReference>
<reference evidence="3" key="1">
    <citation type="submission" date="2019-07" db="EMBL/GenBank/DDBJ databases">
        <title>Chitinimonas sp. nov., isolated from Ny-Alesund, arctica soil.</title>
        <authorList>
            <person name="Xu Q."/>
            <person name="Peng F."/>
        </authorList>
    </citation>
    <scope>NUCLEOTIDE SEQUENCE [LARGE SCALE GENOMIC DNA]</scope>
    <source>
        <strain evidence="3">R3-44</strain>
    </source>
</reference>
<dbReference type="EMBL" id="CP041730">
    <property type="protein sequence ID" value="QDQ29234.1"/>
    <property type="molecule type" value="Genomic_DNA"/>
</dbReference>
<evidence type="ECO:0000313" key="2">
    <source>
        <dbReference type="EMBL" id="QDQ29234.1"/>
    </source>
</evidence>
<dbReference type="CDD" id="cd02558">
    <property type="entry name" value="PSRA_1"/>
    <property type="match status" value="1"/>
</dbReference>
<dbReference type="Gene3D" id="3.30.2350.10">
    <property type="entry name" value="Pseudouridine synthase"/>
    <property type="match status" value="1"/>
</dbReference>
<gene>
    <name evidence="2" type="ORF">FNU76_06560</name>
</gene>
<protein>
    <submittedName>
        <fullName evidence="2">Pseudouridine synthase</fullName>
    </submittedName>
</protein>
<evidence type="ECO:0000313" key="3">
    <source>
        <dbReference type="Proteomes" id="UP000317550"/>
    </source>
</evidence>
<sequence length="297" mass="34078">MRDGIAPSYLWLPEGQWPNLLAFLIQRFPHVGEAVLLQRMAKGDLVGDQGPLDANSPYRQGGRIWYYREVPVEMPVPFEAVVLHRDQRLLVVDKPHFLPMIPSGQYLHETLLIRLRKQLDLPQLTPVHRLDRETAGVVLFCLDPAYRGAYQTLFERREISKRYEAIAPYRPSLDLPHVHRSRMVESGKAFAMHEVAGEPNSETRVDLIERLGEYARYRLEPHTGRKHQLRLHMASLGIPILNDPLYPEVLAHKGEDFSKPLQLLARSIEFADPVSGELRCFTSERSLTGEMPSLPQE</sequence>
<organism evidence="2 3">
    <name type="scientific">Chitinimonas arctica</name>
    <dbReference type="NCBI Taxonomy" id="2594795"/>
    <lineage>
        <taxon>Bacteria</taxon>
        <taxon>Pseudomonadati</taxon>
        <taxon>Pseudomonadota</taxon>
        <taxon>Betaproteobacteria</taxon>
        <taxon>Neisseriales</taxon>
        <taxon>Chitinibacteraceae</taxon>
        <taxon>Chitinimonas</taxon>
    </lineage>
</organism>
<evidence type="ECO:0000259" key="1">
    <source>
        <dbReference type="Pfam" id="PF00849"/>
    </source>
</evidence>
<dbReference type="KEGG" id="cari:FNU76_06560"/>
<feature type="domain" description="Pseudouridine synthase RsuA/RluA-like" evidence="1">
    <location>
        <begin position="89"/>
        <end position="235"/>
    </location>
</feature>
<name>A0A516SM45_9NEIS</name>
<dbReference type="PANTHER" id="PTHR21600:SF84">
    <property type="entry name" value="PSEUDOURIDINE SYNTHASE RSUA_RLUA-LIKE DOMAIN-CONTAINING PROTEIN"/>
    <property type="match status" value="1"/>
</dbReference>
<dbReference type="Pfam" id="PF00849">
    <property type="entry name" value="PseudoU_synth_2"/>
    <property type="match status" value="1"/>
</dbReference>
<keyword evidence="3" id="KW-1185">Reference proteome</keyword>
<dbReference type="SUPFAM" id="SSF55120">
    <property type="entry name" value="Pseudouridine synthase"/>
    <property type="match status" value="1"/>
</dbReference>
<dbReference type="GO" id="GO:0000455">
    <property type="term" value="P:enzyme-directed rRNA pseudouridine synthesis"/>
    <property type="evidence" value="ECO:0007669"/>
    <property type="project" value="TreeGrafter"/>
</dbReference>
<dbReference type="OrthoDB" id="9807829at2"/>